<dbReference type="Gramene" id="TKW34027">
    <property type="protein sequence ID" value="TKW34027"/>
    <property type="gene ID" value="SEVIR_2G278200v2"/>
</dbReference>
<name>A0A4U6W8V1_SETVI</name>
<protein>
    <submittedName>
        <fullName evidence="1">Uncharacterized protein</fullName>
    </submittedName>
</protein>
<gene>
    <name evidence="1" type="ORF">SEVIR_2G278200v2</name>
</gene>
<evidence type="ECO:0000313" key="1">
    <source>
        <dbReference type="EMBL" id="TKW34027.1"/>
    </source>
</evidence>
<accession>A0A4U6W8V1</accession>
<reference evidence="1" key="1">
    <citation type="submission" date="2019-03" db="EMBL/GenBank/DDBJ databases">
        <title>WGS assembly of Setaria viridis.</title>
        <authorList>
            <person name="Huang P."/>
            <person name="Jenkins J."/>
            <person name="Grimwood J."/>
            <person name="Barry K."/>
            <person name="Healey A."/>
            <person name="Mamidi S."/>
            <person name="Sreedasyam A."/>
            <person name="Shu S."/>
            <person name="Feldman M."/>
            <person name="Wu J."/>
            <person name="Yu Y."/>
            <person name="Chen C."/>
            <person name="Johnson J."/>
            <person name="Rokhsar D."/>
            <person name="Baxter I."/>
            <person name="Schmutz J."/>
            <person name="Brutnell T."/>
            <person name="Kellogg E."/>
        </authorList>
    </citation>
    <scope>NUCLEOTIDE SEQUENCE [LARGE SCALE GENOMIC DNA]</scope>
</reference>
<dbReference type="OMA" id="NEVATRM"/>
<dbReference type="Proteomes" id="UP000298652">
    <property type="component" value="Chromosome 2"/>
</dbReference>
<organism evidence="1 2">
    <name type="scientific">Setaria viridis</name>
    <name type="common">Green bristlegrass</name>
    <name type="synonym">Setaria italica subsp. viridis</name>
    <dbReference type="NCBI Taxonomy" id="4556"/>
    <lineage>
        <taxon>Eukaryota</taxon>
        <taxon>Viridiplantae</taxon>
        <taxon>Streptophyta</taxon>
        <taxon>Embryophyta</taxon>
        <taxon>Tracheophyta</taxon>
        <taxon>Spermatophyta</taxon>
        <taxon>Magnoliopsida</taxon>
        <taxon>Liliopsida</taxon>
        <taxon>Poales</taxon>
        <taxon>Poaceae</taxon>
        <taxon>PACMAD clade</taxon>
        <taxon>Panicoideae</taxon>
        <taxon>Panicodae</taxon>
        <taxon>Paniceae</taxon>
        <taxon>Cenchrinae</taxon>
        <taxon>Setaria</taxon>
    </lineage>
</organism>
<keyword evidence="2" id="KW-1185">Reference proteome</keyword>
<evidence type="ECO:0000313" key="2">
    <source>
        <dbReference type="Proteomes" id="UP000298652"/>
    </source>
</evidence>
<dbReference type="AlphaFoldDB" id="A0A4U6W8V1"/>
<dbReference type="EMBL" id="CM016553">
    <property type="protein sequence ID" value="TKW34027.1"/>
    <property type="molecule type" value="Genomic_DNA"/>
</dbReference>
<sequence>MIAVHLEEVVHPLREEASIIKLWQARVANHLECVMPSDMAELFGPYSPVHCSPTPSILTSLAAGCTSVDSLLCEDTCVDITNSTIDEISTRISTIETHREMDPITNEVATRMSDREFHQNTSTEHAIQDAFDDEEAILDAHGAIDDPIFLITIKDSPSYSMVKVKRSCLLRPSEELGCPPTHTPSPPSTIARRRCKSYSRSSLHRSARNAQHNVLKDLGILGNDGKLNNDVIQDYADHLKELLPPDDLKPLIELKGHAFLELPAELSLSLC</sequence>
<proteinExistence type="predicted"/>